<reference evidence="1" key="1">
    <citation type="submission" date="2023-11" db="EMBL/GenBank/DDBJ databases">
        <title>Genome assemblies of two species of porcelain crab, Petrolisthes cinctipes and Petrolisthes manimaculis (Anomura: Porcellanidae).</title>
        <authorList>
            <person name="Angst P."/>
        </authorList>
    </citation>
    <scope>NUCLEOTIDE SEQUENCE</scope>
    <source>
        <strain evidence="1">PB745_02</strain>
        <tissue evidence="1">Gill</tissue>
    </source>
</reference>
<comment type="caution">
    <text evidence="1">The sequence shown here is derived from an EMBL/GenBank/DDBJ whole genome shotgun (WGS) entry which is preliminary data.</text>
</comment>
<evidence type="ECO:0000313" key="2">
    <source>
        <dbReference type="Proteomes" id="UP001292094"/>
    </source>
</evidence>
<gene>
    <name evidence="1" type="ORF">Pmani_017197</name>
</gene>
<accession>A0AAE1PN56</accession>
<dbReference type="EMBL" id="JAWZYT010001536">
    <property type="protein sequence ID" value="KAK4311289.1"/>
    <property type="molecule type" value="Genomic_DNA"/>
</dbReference>
<sequence length="76" mass="8297">MRVRDGSRGSGSGQVTTKMSTLDYLVTKVKRHVRASSADSAAPPTPVIDDVYTVVMLDGVFNFDKRNFIMTSVTSQ</sequence>
<dbReference type="Proteomes" id="UP001292094">
    <property type="component" value="Unassembled WGS sequence"/>
</dbReference>
<protein>
    <submittedName>
        <fullName evidence="1">Uncharacterized protein</fullName>
    </submittedName>
</protein>
<keyword evidence="2" id="KW-1185">Reference proteome</keyword>
<proteinExistence type="predicted"/>
<name>A0AAE1PN56_9EUCA</name>
<evidence type="ECO:0000313" key="1">
    <source>
        <dbReference type="EMBL" id="KAK4311289.1"/>
    </source>
</evidence>
<organism evidence="1 2">
    <name type="scientific">Petrolisthes manimaculis</name>
    <dbReference type="NCBI Taxonomy" id="1843537"/>
    <lineage>
        <taxon>Eukaryota</taxon>
        <taxon>Metazoa</taxon>
        <taxon>Ecdysozoa</taxon>
        <taxon>Arthropoda</taxon>
        <taxon>Crustacea</taxon>
        <taxon>Multicrustacea</taxon>
        <taxon>Malacostraca</taxon>
        <taxon>Eumalacostraca</taxon>
        <taxon>Eucarida</taxon>
        <taxon>Decapoda</taxon>
        <taxon>Pleocyemata</taxon>
        <taxon>Anomura</taxon>
        <taxon>Galatheoidea</taxon>
        <taxon>Porcellanidae</taxon>
        <taxon>Petrolisthes</taxon>
    </lineage>
</organism>
<dbReference type="AlphaFoldDB" id="A0AAE1PN56"/>